<evidence type="ECO:0000313" key="1">
    <source>
        <dbReference type="EMBL" id="ATZ16509.1"/>
    </source>
</evidence>
<dbReference type="InterPro" id="IPR000073">
    <property type="entry name" value="AB_hydrolase_1"/>
</dbReference>
<dbReference type="EMBL" id="CP024962">
    <property type="protein sequence ID" value="ATZ16509.1"/>
    <property type="molecule type" value="Genomic_DNA"/>
</dbReference>
<dbReference type="SUPFAM" id="SSF53474">
    <property type="entry name" value="alpha/beta-Hydrolases"/>
    <property type="match status" value="1"/>
</dbReference>
<evidence type="ECO:0000313" key="2">
    <source>
        <dbReference type="Proteomes" id="UP000232222"/>
    </source>
</evidence>
<dbReference type="AlphaFoldDB" id="A0A2K8NRS4"/>
<dbReference type="PANTHER" id="PTHR43358">
    <property type="entry name" value="ALPHA/BETA-HYDROLASE"/>
    <property type="match status" value="1"/>
</dbReference>
<dbReference type="InterPro" id="IPR052920">
    <property type="entry name" value="DNA-binding_regulatory"/>
</dbReference>
<sequence>MEKEDDSVLARGFINLWNNHFSPTIYRREDGRDAKLNVVKMFNWNPTNFNSNAKLKIADKEPNANIFIPSKDGIKLGTSIWLNDKPTNKWIVGIHGYNSSRFDVLYLTWHYRDLGYNIITFDFRNHGASDNDAVTWGYKEKWDLIAVIEWLIKAYKVEEMGLIGTSMGAFTLNYFMLTEPELIKKANIRWGISDSGYMAVPKLLQRMVSNNSPRFLDRVTSNTLKVMMNIYKKEYGVDFSKLDFISLIKPGEYHPPVFYVHNRGDRITDYLDSFRMWKIKNNLEETEDNEVFIFDGRHHTKALVEYTDEYKDLTLKFVQKHQKQPK</sequence>
<accession>A0A2K8NRS4</accession>
<dbReference type="OrthoDB" id="384284at2"/>
<dbReference type="KEGG" id="efr:EFREU_v1c04840"/>
<dbReference type="InterPro" id="IPR029058">
    <property type="entry name" value="AB_hydrolase_fold"/>
</dbReference>
<organism evidence="1 2">
    <name type="scientific">Entomoplasma freundtii</name>
    <dbReference type="NCBI Taxonomy" id="74700"/>
    <lineage>
        <taxon>Bacteria</taxon>
        <taxon>Bacillati</taxon>
        <taxon>Mycoplasmatota</taxon>
        <taxon>Mollicutes</taxon>
        <taxon>Entomoplasmatales</taxon>
        <taxon>Entomoplasmataceae</taxon>
        <taxon>Entomoplasma</taxon>
    </lineage>
</organism>
<dbReference type="Gene3D" id="3.40.50.1820">
    <property type="entry name" value="alpha/beta hydrolase"/>
    <property type="match status" value="1"/>
</dbReference>
<dbReference type="Pfam" id="PF00561">
    <property type="entry name" value="Abhydrolase_1"/>
    <property type="match status" value="1"/>
</dbReference>
<keyword evidence="2" id="KW-1185">Reference proteome</keyword>
<protein>
    <submittedName>
        <fullName evidence="1">Hydrolase</fullName>
    </submittedName>
</protein>
<dbReference type="RefSeq" id="WP_100609525.1">
    <property type="nucleotide sequence ID" value="NZ_CP024962.1"/>
</dbReference>
<gene>
    <name evidence="1" type="ORF">EFREU_v1c04840</name>
</gene>
<name>A0A2K8NRS4_9MOLU</name>
<reference evidence="1 2" key="1">
    <citation type="submission" date="2017-11" db="EMBL/GenBank/DDBJ databases">
        <title>Genome sequence of Entomoplasma freundtii BARC 318 (ATCC 51999).</title>
        <authorList>
            <person name="Lo W.-S."/>
            <person name="Gasparich G.E."/>
            <person name="Kuo C.-H."/>
        </authorList>
    </citation>
    <scope>NUCLEOTIDE SEQUENCE [LARGE SCALE GENOMIC DNA]</scope>
    <source>
        <strain evidence="1 2">BARC 318</strain>
    </source>
</reference>
<proteinExistence type="predicted"/>
<keyword evidence="1" id="KW-0378">Hydrolase</keyword>
<dbReference type="Proteomes" id="UP000232222">
    <property type="component" value="Chromosome"/>
</dbReference>
<dbReference type="GO" id="GO:0016787">
    <property type="term" value="F:hydrolase activity"/>
    <property type="evidence" value="ECO:0007669"/>
    <property type="project" value="UniProtKB-KW"/>
</dbReference>
<dbReference type="PANTHER" id="PTHR43358:SF4">
    <property type="entry name" value="ALPHA_BETA HYDROLASE FOLD-1 DOMAIN-CONTAINING PROTEIN"/>
    <property type="match status" value="1"/>
</dbReference>